<dbReference type="PANTHER" id="PTHR11361:SF34">
    <property type="entry name" value="DNA MISMATCH REPAIR PROTEIN MSH1, MITOCHONDRIAL"/>
    <property type="match status" value="1"/>
</dbReference>
<evidence type="ECO:0000256" key="8">
    <source>
        <dbReference type="SAM" id="MobiDB-lite"/>
    </source>
</evidence>
<comment type="function">
    <text evidence="7">Component of the post-replicative DNA mismatch repair system (MMR).</text>
</comment>
<dbReference type="InterPro" id="IPR045076">
    <property type="entry name" value="MutS"/>
</dbReference>
<dbReference type="EMBL" id="ADAS02000105">
    <property type="protein sequence ID" value="OAV90295.1"/>
    <property type="molecule type" value="Genomic_DNA"/>
</dbReference>
<dbReference type="GO" id="GO:0005739">
    <property type="term" value="C:mitochondrion"/>
    <property type="evidence" value="ECO:0007669"/>
    <property type="project" value="TreeGrafter"/>
</dbReference>
<reference evidence="10" key="2">
    <citation type="submission" date="2016-05" db="EMBL/GenBank/DDBJ databases">
        <title>Comparative analysis highlights variable genome content of wheat rusts and divergence of the mating loci.</title>
        <authorList>
            <person name="Cuomo C.A."/>
            <person name="Bakkeren G."/>
            <person name="Szabo L."/>
            <person name="Khalil H."/>
            <person name="Joly D."/>
            <person name="Goldberg J."/>
            <person name="Young S."/>
            <person name="Zeng Q."/>
            <person name="Fellers J."/>
        </authorList>
    </citation>
    <scope>NUCLEOTIDE SEQUENCE [LARGE SCALE GENOMIC DNA]</scope>
    <source>
        <strain evidence="10">1-1 BBBD Race 1</strain>
    </source>
</reference>
<gene>
    <name evidence="10" type="ORF">PTTG_08657</name>
</gene>
<reference evidence="10" key="1">
    <citation type="submission" date="2009-11" db="EMBL/GenBank/DDBJ databases">
        <authorList>
            <consortium name="The Broad Institute Genome Sequencing Platform"/>
            <person name="Ward D."/>
            <person name="Feldgarden M."/>
            <person name="Earl A."/>
            <person name="Young S.K."/>
            <person name="Zeng Q."/>
            <person name="Koehrsen M."/>
            <person name="Alvarado L."/>
            <person name="Berlin A."/>
            <person name="Bochicchio J."/>
            <person name="Borenstein D."/>
            <person name="Chapman S.B."/>
            <person name="Chen Z."/>
            <person name="Engels R."/>
            <person name="Freedman E."/>
            <person name="Gellesch M."/>
            <person name="Goldberg J."/>
            <person name="Griggs A."/>
            <person name="Gujja S."/>
            <person name="Heilman E."/>
            <person name="Heiman D."/>
            <person name="Hepburn T."/>
            <person name="Howarth C."/>
            <person name="Jen D."/>
            <person name="Larson L."/>
            <person name="Lewis B."/>
            <person name="Mehta T."/>
            <person name="Park D."/>
            <person name="Pearson M."/>
            <person name="Roberts A."/>
            <person name="Saif S."/>
            <person name="Shea T."/>
            <person name="Shenoy N."/>
            <person name="Sisk P."/>
            <person name="Stolte C."/>
            <person name="Sykes S."/>
            <person name="Thomson T."/>
            <person name="Walk T."/>
            <person name="White J."/>
            <person name="Yandava C."/>
            <person name="Izard J."/>
            <person name="Baranova O.V."/>
            <person name="Blanton J.M."/>
            <person name="Tanner A.C."/>
            <person name="Dewhirst F.E."/>
            <person name="Haas B."/>
            <person name="Nusbaum C."/>
            <person name="Birren B."/>
        </authorList>
    </citation>
    <scope>NUCLEOTIDE SEQUENCE [LARGE SCALE GENOMIC DNA]</scope>
    <source>
        <strain evidence="10">1-1 BBBD Race 1</strain>
    </source>
</reference>
<dbReference type="Pfam" id="PF00488">
    <property type="entry name" value="MutS_V"/>
    <property type="match status" value="1"/>
</dbReference>
<dbReference type="EnsemblFungi" id="PTTG_08657-t43_1">
    <property type="protein sequence ID" value="PTTG_08657-t43_1-p1"/>
    <property type="gene ID" value="PTTG_08657"/>
</dbReference>
<evidence type="ECO:0000256" key="5">
    <source>
        <dbReference type="ARBA" id="ARBA00023125"/>
    </source>
</evidence>
<dbReference type="GO" id="GO:0140664">
    <property type="term" value="F:ATP-dependent DNA damage sensor activity"/>
    <property type="evidence" value="ECO:0007669"/>
    <property type="project" value="InterPro"/>
</dbReference>
<keyword evidence="12" id="KW-1185">Reference proteome</keyword>
<keyword evidence="2 7" id="KW-0547">Nucleotide-binding</keyword>
<dbReference type="InterPro" id="IPR016151">
    <property type="entry name" value="DNA_mismatch_repair_MutS_N"/>
</dbReference>
<dbReference type="InterPro" id="IPR007695">
    <property type="entry name" value="DNA_mismatch_repair_MutS-lik_N"/>
</dbReference>
<dbReference type="GO" id="GO:0043504">
    <property type="term" value="P:mitochondrial DNA repair"/>
    <property type="evidence" value="ECO:0007669"/>
    <property type="project" value="TreeGrafter"/>
</dbReference>
<dbReference type="AlphaFoldDB" id="A0A180GC86"/>
<dbReference type="SUPFAM" id="SSF48334">
    <property type="entry name" value="DNA repair protein MutS, domain III"/>
    <property type="match status" value="1"/>
</dbReference>
<feature type="compositionally biased region" description="Polar residues" evidence="8">
    <location>
        <begin position="290"/>
        <end position="301"/>
    </location>
</feature>
<dbReference type="InterPro" id="IPR017261">
    <property type="entry name" value="DNA_mismatch_repair_MutS/MSH"/>
</dbReference>
<dbReference type="GO" id="GO:0030983">
    <property type="term" value="F:mismatched DNA binding"/>
    <property type="evidence" value="ECO:0007669"/>
    <property type="project" value="UniProtKB-UniRule"/>
</dbReference>
<reference evidence="11 12" key="3">
    <citation type="journal article" date="2017" name="G3 (Bethesda)">
        <title>Comparative analysis highlights variable genome content of wheat rusts and divergence of the mating loci.</title>
        <authorList>
            <person name="Cuomo C.A."/>
            <person name="Bakkeren G."/>
            <person name="Khalil H.B."/>
            <person name="Panwar V."/>
            <person name="Joly D."/>
            <person name="Linning R."/>
            <person name="Sakthikumar S."/>
            <person name="Song X."/>
            <person name="Adiconis X."/>
            <person name="Fan L."/>
            <person name="Goldberg J.M."/>
            <person name="Levin J.Z."/>
            <person name="Young S."/>
            <person name="Zeng Q."/>
            <person name="Anikster Y."/>
            <person name="Bruce M."/>
            <person name="Wang M."/>
            <person name="Yin C."/>
            <person name="McCallum B."/>
            <person name="Szabo L.J."/>
            <person name="Hulbert S."/>
            <person name="Chen X."/>
            <person name="Fellers J.P."/>
        </authorList>
    </citation>
    <scope>NUCLEOTIDE SEQUENCE</scope>
    <source>
        <strain evidence="12">Isolate 1-1 / race 1 (BBBD)</strain>
        <strain evidence="11">isolate 1-1 / race 1 (BBBD)</strain>
    </source>
</reference>
<proteinExistence type="inferred from homology"/>
<dbReference type="Gene3D" id="1.10.1420.10">
    <property type="match status" value="2"/>
</dbReference>
<evidence type="ECO:0000313" key="10">
    <source>
        <dbReference type="EMBL" id="OAV90295.1"/>
    </source>
</evidence>
<dbReference type="PANTHER" id="PTHR11361">
    <property type="entry name" value="DNA MISMATCH REPAIR PROTEIN MUTS FAMILY MEMBER"/>
    <property type="match status" value="1"/>
</dbReference>
<evidence type="ECO:0000256" key="6">
    <source>
        <dbReference type="ARBA" id="ARBA00023204"/>
    </source>
</evidence>
<dbReference type="Gene3D" id="3.40.50.300">
    <property type="entry name" value="P-loop containing nucleotide triphosphate hydrolases"/>
    <property type="match status" value="1"/>
</dbReference>
<name>A0A180GC86_PUCT1</name>
<dbReference type="SMART" id="SM00533">
    <property type="entry name" value="MUTSd"/>
    <property type="match status" value="1"/>
</dbReference>
<feature type="compositionally biased region" description="Polar residues" evidence="8">
    <location>
        <begin position="119"/>
        <end position="128"/>
    </location>
</feature>
<evidence type="ECO:0000256" key="3">
    <source>
        <dbReference type="ARBA" id="ARBA00022763"/>
    </source>
</evidence>
<dbReference type="Pfam" id="PF05188">
    <property type="entry name" value="MutS_II"/>
    <property type="match status" value="1"/>
</dbReference>
<dbReference type="GO" id="GO:0005524">
    <property type="term" value="F:ATP binding"/>
    <property type="evidence" value="ECO:0007669"/>
    <property type="project" value="UniProtKB-UniRule"/>
</dbReference>
<dbReference type="GO" id="GO:0006298">
    <property type="term" value="P:mismatch repair"/>
    <property type="evidence" value="ECO:0007669"/>
    <property type="project" value="InterPro"/>
</dbReference>
<evidence type="ECO:0000256" key="2">
    <source>
        <dbReference type="ARBA" id="ARBA00022741"/>
    </source>
</evidence>
<evidence type="ECO:0000256" key="4">
    <source>
        <dbReference type="ARBA" id="ARBA00022840"/>
    </source>
</evidence>
<dbReference type="SMART" id="SM00534">
    <property type="entry name" value="MUTSac"/>
    <property type="match status" value="1"/>
</dbReference>
<dbReference type="GO" id="GO:0005634">
    <property type="term" value="C:nucleus"/>
    <property type="evidence" value="ECO:0007669"/>
    <property type="project" value="TreeGrafter"/>
</dbReference>
<evidence type="ECO:0000256" key="7">
    <source>
        <dbReference type="PIRNR" id="PIRNR037677"/>
    </source>
</evidence>
<keyword evidence="4 7" id="KW-0067">ATP-binding</keyword>
<dbReference type="STRING" id="630390.A0A180GC86"/>
<feature type="domain" description="DNA mismatch repair proteins mutS family" evidence="9">
    <location>
        <begin position="1009"/>
        <end position="1025"/>
    </location>
</feature>
<dbReference type="OrthoDB" id="2505374at2759"/>
<dbReference type="InterPro" id="IPR036678">
    <property type="entry name" value="MutS_con_dom_sf"/>
</dbReference>
<feature type="compositionally biased region" description="Basic and acidic residues" evidence="8">
    <location>
        <begin position="154"/>
        <end position="214"/>
    </location>
</feature>
<dbReference type="SUPFAM" id="SSF53150">
    <property type="entry name" value="DNA repair protein MutS, domain II"/>
    <property type="match status" value="1"/>
</dbReference>
<accession>A0A180GC86</accession>
<organism evidence="10">
    <name type="scientific">Puccinia triticina (isolate 1-1 / race 1 (BBBD))</name>
    <name type="common">Brown leaf rust fungus</name>
    <dbReference type="NCBI Taxonomy" id="630390"/>
    <lineage>
        <taxon>Eukaryota</taxon>
        <taxon>Fungi</taxon>
        <taxon>Dikarya</taxon>
        <taxon>Basidiomycota</taxon>
        <taxon>Pucciniomycotina</taxon>
        <taxon>Pucciniomycetes</taxon>
        <taxon>Pucciniales</taxon>
        <taxon>Pucciniaceae</taxon>
        <taxon>Puccinia</taxon>
    </lineage>
</organism>
<dbReference type="NCBIfam" id="NF003810">
    <property type="entry name" value="PRK05399.1"/>
    <property type="match status" value="1"/>
</dbReference>
<dbReference type="PROSITE" id="PS00486">
    <property type="entry name" value="DNA_MISMATCH_REPAIR_2"/>
    <property type="match status" value="1"/>
</dbReference>
<reference evidence="11" key="4">
    <citation type="submission" date="2025-05" db="UniProtKB">
        <authorList>
            <consortium name="EnsemblFungi"/>
        </authorList>
    </citation>
    <scope>IDENTIFICATION</scope>
    <source>
        <strain evidence="11">isolate 1-1 / race 1 (BBBD)</strain>
    </source>
</reference>
<dbReference type="Pfam" id="PF01624">
    <property type="entry name" value="MutS_I"/>
    <property type="match status" value="1"/>
</dbReference>
<protein>
    <recommendedName>
        <fullName evidence="7">DNA mismatch repair protein</fullName>
    </recommendedName>
</protein>
<evidence type="ECO:0000259" key="9">
    <source>
        <dbReference type="PROSITE" id="PS00486"/>
    </source>
</evidence>
<dbReference type="PIRSF" id="PIRSF037677">
    <property type="entry name" value="DNA_mis_repair_Msh6"/>
    <property type="match status" value="1"/>
</dbReference>
<feature type="compositionally biased region" description="Low complexity" evidence="8">
    <location>
        <begin position="257"/>
        <end position="277"/>
    </location>
</feature>
<feature type="region of interest" description="Disordered" evidence="8">
    <location>
        <begin position="106"/>
        <end position="301"/>
    </location>
</feature>
<evidence type="ECO:0000256" key="1">
    <source>
        <dbReference type="ARBA" id="ARBA00006271"/>
    </source>
</evidence>
<dbReference type="InterPro" id="IPR007860">
    <property type="entry name" value="DNA_mmatch_repair_MutS_con_dom"/>
</dbReference>
<dbReference type="InterPro" id="IPR036187">
    <property type="entry name" value="DNA_mismatch_repair_MutS_sf"/>
</dbReference>
<dbReference type="Gene3D" id="3.40.1170.10">
    <property type="entry name" value="DNA repair protein MutS, domain I"/>
    <property type="match status" value="1"/>
</dbReference>
<dbReference type="SUPFAM" id="SSF52540">
    <property type="entry name" value="P-loop containing nucleoside triphosphate hydrolases"/>
    <property type="match status" value="1"/>
</dbReference>
<keyword evidence="5 7" id="KW-0238">DNA-binding</keyword>
<dbReference type="InterPro" id="IPR007696">
    <property type="entry name" value="DNA_mismatch_repair_MutS_core"/>
</dbReference>
<evidence type="ECO:0000313" key="11">
    <source>
        <dbReference type="EnsemblFungi" id="PTTG_08657-t43_1-p1"/>
    </source>
</evidence>
<keyword evidence="3 7" id="KW-0227">DNA damage</keyword>
<dbReference type="SUPFAM" id="SSF55271">
    <property type="entry name" value="DNA repair protein MutS, domain I"/>
    <property type="match status" value="1"/>
</dbReference>
<comment type="similarity">
    <text evidence="1 7">Belongs to the DNA mismatch repair MutS family.</text>
</comment>
<keyword evidence="6 7" id="KW-0234">DNA repair</keyword>
<dbReference type="InterPro" id="IPR000432">
    <property type="entry name" value="DNA_mismatch_repair_MutS_C"/>
</dbReference>
<sequence length="1152" mass="127316">MAHYVTDYNNFDCPCAHGRRLEAAAQFYEIELQQPITKMSTNFLTRIVQHSSKFIIYQPPLRSLFATTTATINSDETKQAVPTQPQPIGTIEKIINQSFFRSLFGTITSHTPDPEAPTESKSIPNLKQVTKPIEQKLQKPNASKAKKKATATKTSEKKTKNSQRKADSKEDVTSPEEKAADTKTSKQKIEKLQREVDSKRTVSSPKEKGADAKTSKKKTEKPHREADSKEAVTSPKDGGDKAATQSQQKVEAKSPKAKASSTPTKTKKTASQAPKPTVAKSLEPLPLPKTKTTGSQVGKKTPTIDSSLVQFDKFVTIGSPPSQNPGLYTKKIAKFILDSRLRFPDAILLTCVGSFYEAYFDQAVEVAQLLNIKEAKYQFSGQAYPFSGFPIASLQKHLKTLVNEHNRIVAIAEQIPTDEDLERRIVRIITPGTITDENLIEDESYNYLLGIHENQLAWLDVSTGSYFVTTCEGGESELIDQICRISPKEIIISANSSFCVPPNSKAAKLSILITKIKPDNSITAEQLTAEKLIGIYIRQNLLPSRAATQPLCVDVSRNLKLDAEAIDSLEIIRTQNGKSSAGSLLSTISRTLTSPGKRLLRDRIMSPSRVPAEIQARLDLVGQLVINHISREDIQDTLKDIEEVDYVRLLQRFNLGQGTIQDLISIVRILKAINTISPILSDLGIPSRLGCHFGLEESLCKSVGDSPQACAEIASEESSIEEAKDFFSPVIWNVRSDLNEELSSMHQRMKALMDKGKQLQTEYRTDFESKDLRLQVVAKLGAVLIINKARKPTIELKSKVDKLKGQILVDNGSRLMVAIPEWTKMHALIERLRQEITRAEQRVLKGLFEQVASNHDTLNPSFQGLAELDVAQSFATFAVETNCVRPSIDSNRSTCIVNGRHPIAERALSSSANGNFIPNSIVMDDNDGLVQIITGPNNGGKSTYLRQLAIIHILAQAGSFVPAEKAKLGLVHQIFTRFGSFDNVVLGKGTFLIEMEETCKILKSADEMSLVLMDEVGRGTGVEDGLSIAYGVLKYLIEKNKCRTLFSTHLPHVGSLLLREQMTTDSNNTRGLKAADYLKVARLGFFCFGSSKISGEGKEEILNFPYQIQRGLNPDSSGIDIAKLVGLPQEVISHATTIKRQLGNYSLRFEQH</sequence>
<dbReference type="VEuPathDB" id="FungiDB:PTTG_08657"/>
<evidence type="ECO:0000313" key="12">
    <source>
        <dbReference type="Proteomes" id="UP000005240"/>
    </source>
</evidence>
<dbReference type="Proteomes" id="UP000005240">
    <property type="component" value="Unassembled WGS sequence"/>
</dbReference>
<dbReference type="InterPro" id="IPR027417">
    <property type="entry name" value="P-loop_NTPase"/>
</dbReference>
<dbReference type="Pfam" id="PF05192">
    <property type="entry name" value="MutS_III"/>
    <property type="match status" value="1"/>
</dbReference>